<dbReference type="PANTHER" id="PTHR48111:SF76">
    <property type="entry name" value="TWO-COMPONENT RESPONSE REGULATOR"/>
    <property type="match status" value="1"/>
</dbReference>
<dbReference type="Pfam" id="PF00486">
    <property type="entry name" value="Trans_reg_C"/>
    <property type="match status" value="1"/>
</dbReference>
<keyword evidence="2" id="KW-0597">Phosphoprotein</keyword>
<dbReference type="Proteomes" id="UP001597283">
    <property type="component" value="Unassembled WGS sequence"/>
</dbReference>
<reference evidence="7" key="1">
    <citation type="journal article" date="2019" name="Int. J. Syst. Evol. Microbiol.">
        <title>The Global Catalogue of Microorganisms (GCM) 10K type strain sequencing project: providing services to taxonomists for standard genome sequencing and annotation.</title>
        <authorList>
            <consortium name="The Broad Institute Genomics Platform"/>
            <consortium name="The Broad Institute Genome Sequencing Center for Infectious Disease"/>
            <person name="Wu L."/>
            <person name="Ma J."/>
        </authorList>
    </citation>
    <scope>NUCLEOTIDE SEQUENCE [LARGE SCALE GENOMIC DNA]</scope>
    <source>
        <strain evidence="7">Q85</strain>
    </source>
</reference>
<comment type="caution">
    <text evidence="6">The sequence shown here is derived from an EMBL/GenBank/DDBJ whole genome shotgun (WGS) entry which is preliminary data.</text>
</comment>
<dbReference type="PROSITE" id="PS51755">
    <property type="entry name" value="OMPR_PHOB"/>
    <property type="match status" value="1"/>
</dbReference>
<dbReference type="InterPro" id="IPR039420">
    <property type="entry name" value="WalR-like"/>
</dbReference>
<gene>
    <name evidence="6" type="ORF">ACFSC3_10025</name>
</gene>
<evidence type="ECO:0000313" key="6">
    <source>
        <dbReference type="EMBL" id="MFD1787912.1"/>
    </source>
</evidence>
<proteinExistence type="predicted"/>
<feature type="domain" description="Response regulatory" evidence="4">
    <location>
        <begin position="21"/>
        <end position="135"/>
    </location>
</feature>
<feature type="domain" description="OmpR/PhoB-type" evidence="5">
    <location>
        <begin position="144"/>
        <end position="241"/>
    </location>
</feature>
<name>A0ABW4ND45_9SPHN</name>
<dbReference type="PANTHER" id="PTHR48111">
    <property type="entry name" value="REGULATOR OF RPOS"/>
    <property type="match status" value="1"/>
</dbReference>
<evidence type="ECO:0000313" key="7">
    <source>
        <dbReference type="Proteomes" id="UP001597283"/>
    </source>
</evidence>
<sequence length="242" mass="26173">MSESGHQTLTQTPLESAAKPRILLIQDDADFTDTLVECLVHAGYEVIAIADAESGLALSLASGFEALIVDATLPGINAPDLLGRLRLAGAGMPILMLTGPGGAQDRVDALDAGADDCLTRPIDCAEVLARLRAISRRLARGDAATRLIAGPITIDLLTRKVHRDGTTVLLQPREFRLLEELVRHAGAFVPRATLLDRVWHMQFDPGTKIVETHMSRIRAKLNAHGPDIIETVRGQGYRIRVD</sequence>
<dbReference type="PROSITE" id="PS50110">
    <property type="entry name" value="RESPONSE_REGULATORY"/>
    <property type="match status" value="1"/>
</dbReference>
<organism evidence="6 7">
    <name type="scientific">Sphingomonas floccifaciens</name>
    <dbReference type="NCBI Taxonomy" id="1844115"/>
    <lineage>
        <taxon>Bacteria</taxon>
        <taxon>Pseudomonadati</taxon>
        <taxon>Pseudomonadota</taxon>
        <taxon>Alphaproteobacteria</taxon>
        <taxon>Sphingomonadales</taxon>
        <taxon>Sphingomonadaceae</taxon>
        <taxon>Sphingomonas</taxon>
    </lineage>
</organism>
<dbReference type="InterPro" id="IPR001789">
    <property type="entry name" value="Sig_transdc_resp-reg_receiver"/>
</dbReference>
<evidence type="ECO:0000259" key="5">
    <source>
        <dbReference type="PROSITE" id="PS51755"/>
    </source>
</evidence>
<dbReference type="EMBL" id="JBHUFC010000003">
    <property type="protein sequence ID" value="MFD1787912.1"/>
    <property type="molecule type" value="Genomic_DNA"/>
</dbReference>
<feature type="DNA-binding region" description="OmpR/PhoB-type" evidence="3">
    <location>
        <begin position="144"/>
        <end position="241"/>
    </location>
</feature>
<dbReference type="CDD" id="cd00383">
    <property type="entry name" value="trans_reg_C"/>
    <property type="match status" value="1"/>
</dbReference>
<protein>
    <submittedName>
        <fullName evidence="6">Response regulator transcription factor</fullName>
    </submittedName>
</protein>
<dbReference type="InterPro" id="IPR001867">
    <property type="entry name" value="OmpR/PhoB-type_DNA-bd"/>
</dbReference>
<dbReference type="InterPro" id="IPR036388">
    <property type="entry name" value="WH-like_DNA-bd_sf"/>
</dbReference>
<accession>A0ABW4ND45</accession>
<dbReference type="Gene3D" id="3.40.50.2300">
    <property type="match status" value="1"/>
</dbReference>
<dbReference type="SUPFAM" id="SSF52172">
    <property type="entry name" value="CheY-like"/>
    <property type="match status" value="1"/>
</dbReference>
<evidence type="ECO:0000259" key="4">
    <source>
        <dbReference type="PROSITE" id="PS50110"/>
    </source>
</evidence>
<evidence type="ECO:0000256" key="3">
    <source>
        <dbReference type="PROSITE-ProRule" id="PRU01091"/>
    </source>
</evidence>
<dbReference type="RefSeq" id="WP_380940271.1">
    <property type="nucleotide sequence ID" value="NZ_JBHUFC010000003.1"/>
</dbReference>
<dbReference type="InterPro" id="IPR011006">
    <property type="entry name" value="CheY-like_superfamily"/>
</dbReference>
<evidence type="ECO:0000256" key="2">
    <source>
        <dbReference type="PROSITE-ProRule" id="PRU00169"/>
    </source>
</evidence>
<dbReference type="SMART" id="SM00448">
    <property type="entry name" value="REC"/>
    <property type="match status" value="1"/>
</dbReference>
<dbReference type="SMART" id="SM00862">
    <property type="entry name" value="Trans_reg_C"/>
    <property type="match status" value="1"/>
</dbReference>
<dbReference type="Gene3D" id="1.10.10.10">
    <property type="entry name" value="Winged helix-like DNA-binding domain superfamily/Winged helix DNA-binding domain"/>
    <property type="match status" value="1"/>
</dbReference>
<dbReference type="Pfam" id="PF00072">
    <property type="entry name" value="Response_reg"/>
    <property type="match status" value="1"/>
</dbReference>
<keyword evidence="1 3" id="KW-0238">DNA-binding</keyword>
<feature type="modified residue" description="4-aspartylphosphate" evidence="2">
    <location>
        <position position="70"/>
    </location>
</feature>
<evidence type="ECO:0000256" key="1">
    <source>
        <dbReference type="ARBA" id="ARBA00023125"/>
    </source>
</evidence>
<keyword evidence="7" id="KW-1185">Reference proteome</keyword>